<dbReference type="FunFam" id="3.40.50.970:FF:000007">
    <property type="entry name" value="Acetolactate synthase"/>
    <property type="match status" value="1"/>
</dbReference>
<dbReference type="SUPFAM" id="SSF52518">
    <property type="entry name" value="Thiamin diphosphate-binding fold (THDP-binding)"/>
    <property type="match status" value="2"/>
</dbReference>
<dbReference type="InterPro" id="IPR047212">
    <property type="entry name" value="TPP_POXB-like"/>
</dbReference>
<comment type="caution">
    <text evidence="7">The sequence shown here is derived from an EMBL/GenBank/DDBJ whole genome shotgun (WGS) entry which is preliminary data.</text>
</comment>
<dbReference type="Gene3D" id="3.40.50.1220">
    <property type="entry name" value="TPP-binding domain"/>
    <property type="match status" value="1"/>
</dbReference>
<dbReference type="CDD" id="cd07039">
    <property type="entry name" value="TPP_PYR_POX"/>
    <property type="match status" value="1"/>
</dbReference>
<dbReference type="AlphaFoldDB" id="A0A7Y0L5T6"/>
<dbReference type="GO" id="GO:0003824">
    <property type="term" value="F:catalytic activity"/>
    <property type="evidence" value="ECO:0007669"/>
    <property type="project" value="InterPro"/>
</dbReference>
<dbReference type="CDD" id="cd02014">
    <property type="entry name" value="TPP_POX"/>
    <property type="match status" value="1"/>
</dbReference>
<evidence type="ECO:0000259" key="5">
    <source>
        <dbReference type="Pfam" id="PF02775"/>
    </source>
</evidence>
<evidence type="ECO:0000259" key="4">
    <source>
        <dbReference type="Pfam" id="PF00205"/>
    </source>
</evidence>
<evidence type="ECO:0000259" key="6">
    <source>
        <dbReference type="Pfam" id="PF02776"/>
    </source>
</evidence>
<dbReference type="Pfam" id="PF02775">
    <property type="entry name" value="TPP_enzyme_C"/>
    <property type="match status" value="1"/>
</dbReference>
<evidence type="ECO:0000256" key="1">
    <source>
        <dbReference type="ARBA" id="ARBA00007812"/>
    </source>
</evidence>
<dbReference type="InterPro" id="IPR012001">
    <property type="entry name" value="Thiamin_PyroP_enz_TPP-bd_dom"/>
</dbReference>
<dbReference type="Gene3D" id="3.40.50.970">
    <property type="match status" value="2"/>
</dbReference>
<accession>A0A7Y0L5T6</accession>
<dbReference type="RefSeq" id="WP_169100400.1">
    <property type="nucleotide sequence ID" value="NZ_JABBVZ010000045.1"/>
</dbReference>
<reference evidence="7 8" key="1">
    <citation type="submission" date="2020-04" db="EMBL/GenBank/DDBJ databases">
        <authorList>
            <person name="Zhang R."/>
            <person name="Schippers A."/>
        </authorList>
    </citation>
    <scope>NUCLEOTIDE SEQUENCE [LARGE SCALE GENOMIC DNA]</scope>
    <source>
        <strain evidence="7 8">DSM 109850</strain>
    </source>
</reference>
<dbReference type="InterPro" id="IPR029061">
    <property type="entry name" value="THDP-binding"/>
</dbReference>
<dbReference type="EMBL" id="JABBVZ010000045">
    <property type="protein sequence ID" value="NMP23276.1"/>
    <property type="molecule type" value="Genomic_DNA"/>
</dbReference>
<dbReference type="PANTHER" id="PTHR42981:SF2">
    <property type="entry name" value="PYRUVATE DEHYDROGENASE [UBIQUINONE]"/>
    <property type="match status" value="1"/>
</dbReference>
<dbReference type="InterPro" id="IPR047211">
    <property type="entry name" value="POXB-like"/>
</dbReference>
<feature type="domain" description="Thiamine pyrophosphate enzyme N-terminal TPP-binding" evidence="6">
    <location>
        <begin position="4"/>
        <end position="118"/>
    </location>
</feature>
<proteinExistence type="inferred from homology"/>
<organism evidence="7 8">
    <name type="scientific">Sulfobacillus harzensis</name>
    <dbReference type="NCBI Taxonomy" id="2729629"/>
    <lineage>
        <taxon>Bacteria</taxon>
        <taxon>Bacillati</taxon>
        <taxon>Bacillota</taxon>
        <taxon>Clostridia</taxon>
        <taxon>Eubacteriales</taxon>
        <taxon>Clostridiales Family XVII. Incertae Sedis</taxon>
        <taxon>Sulfobacillus</taxon>
    </lineage>
</organism>
<dbReference type="GO" id="GO:0000287">
    <property type="term" value="F:magnesium ion binding"/>
    <property type="evidence" value="ECO:0007669"/>
    <property type="project" value="InterPro"/>
</dbReference>
<dbReference type="InterPro" id="IPR012000">
    <property type="entry name" value="Thiamin_PyroP_enz_cen_dom"/>
</dbReference>
<protein>
    <submittedName>
        <fullName evidence="7">Pyruvate oxidase</fullName>
    </submittedName>
</protein>
<keyword evidence="8" id="KW-1185">Reference proteome</keyword>
<comment type="similarity">
    <text evidence="1 3">Belongs to the TPP enzyme family.</text>
</comment>
<dbReference type="InterPro" id="IPR047210">
    <property type="entry name" value="TPP_PYR_POXB-like"/>
</dbReference>
<dbReference type="Pfam" id="PF02776">
    <property type="entry name" value="TPP_enzyme_N"/>
    <property type="match status" value="1"/>
</dbReference>
<evidence type="ECO:0000256" key="3">
    <source>
        <dbReference type="RuleBase" id="RU362132"/>
    </source>
</evidence>
<dbReference type="InterPro" id="IPR029035">
    <property type="entry name" value="DHS-like_NAD/FAD-binding_dom"/>
</dbReference>
<keyword evidence="2 3" id="KW-0786">Thiamine pyrophosphate</keyword>
<evidence type="ECO:0000313" key="7">
    <source>
        <dbReference type="EMBL" id="NMP23276.1"/>
    </source>
</evidence>
<evidence type="ECO:0000313" key="8">
    <source>
        <dbReference type="Proteomes" id="UP000533476"/>
    </source>
</evidence>
<feature type="domain" description="Thiamine pyrophosphate enzyme TPP-binding" evidence="5">
    <location>
        <begin position="381"/>
        <end position="526"/>
    </location>
</feature>
<feature type="domain" description="Thiamine pyrophosphate enzyme central" evidence="4">
    <location>
        <begin position="191"/>
        <end position="319"/>
    </location>
</feature>
<dbReference type="InterPro" id="IPR000399">
    <property type="entry name" value="TPP-bd_CS"/>
</dbReference>
<gene>
    <name evidence="7" type="ORF">HIJ39_13100</name>
</gene>
<dbReference type="GO" id="GO:0030976">
    <property type="term" value="F:thiamine pyrophosphate binding"/>
    <property type="evidence" value="ECO:0007669"/>
    <property type="project" value="InterPro"/>
</dbReference>
<evidence type="ECO:0000256" key="2">
    <source>
        <dbReference type="ARBA" id="ARBA00023052"/>
    </source>
</evidence>
<dbReference type="InterPro" id="IPR011766">
    <property type="entry name" value="TPP_enzyme_TPP-bd"/>
</dbReference>
<keyword evidence="7" id="KW-0670">Pyruvate</keyword>
<name>A0A7Y0L5T6_9FIRM</name>
<dbReference type="Pfam" id="PF00205">
    <property type="entry name" value="TPP_enzyme_M"/>
    <property type="match status" value="1"/>
</dbReference>
<dbReference type="Proteomes" id="UP000533476">
    <property type="component" value="Unassembled WGS sequence"/>
</dbReference>
<sequence length="558" mass="60249">MAQTVGEVLLDVLASHGVTHIFGIPGDSIDLLMGPLKKDKRIEFVQVRHEEAGAFMASAFAKKTGKLGVCMGTAGPGAIHLLNGLYDAMLDHAPVLAITGQVGFPYIGTSFFQEIDVLGLFKNVAAFNYQVSEANQIAVMADLACRQALSKRAVSHLSFPFEVPRMKVSEELSRYTVVDHSFDSVPTPDLLDEAAKRIVASQKPVILAGKGALSARQELVALAEKCAIPVVNTLPGKGVIPDEHPLALGGLGLLGAKPAHTAMEHCDLLLMVGTNYPYIEFLPKKAQLIQIDWEASQIGRRYRVDLGLVGSARPTLQALLERIAPRTPSPFVEKVQAERKDWLKSLADKAQKGGRPGAVSPEWVADRLSRLVEPDANIAIDVGNSLVWMSRNFRIRNQGWLVSAWLGSMGFGLPAAIAAKFAEPARQSVAVVGDGGFAMLMADFVTAVKYQKPVTVVLFNNHRLGMIKFEQGVHGLPEFGTDLFNPNFAAYADAAGGKGFLVTDPKDVETALSEALKSDVPTIVDIHTDPDEKPLPPRITLEQATGYAEARVRELLNI</sequence>
<dbReference type="PANTHER" id="PTHR42981">
    <property type="entry name" value="PYRUVATE DEHYDROGENASE [UBIQUINONE]"/>
    <property type="match status" value="1"/>
</dbReference>
<dbReference type="SUPFAM" id="SSF52467">
    <property type="entry name" value="DHS-like NAD/FAD-binding domain"/>
    <property type="match status" value="1"/>
</dbReference>
<dbReference type="PROSITE" id="PS00187">
    <property type="entry name" value="TPP_ENZYMES"/>
    <property type="match status" value="1"/>
</dbReference>